<proteinExistence type="predicted"/>
<organism evidence="1 2">
    <name type="scientific">Clonostachys chloroleuca</name>
    <dbReference type="NCBI Taxonomy" id="1926264"/>
    <lineage>
        <taxon>Eukaryota</taxon>
        <taxon>Fungi</taxon>
        <taxon>Dikarya</taxon>
        <taxon>Ascomycota</taxon>
        <taxon>Pezizomycotina</taxon>
        <taxon>Sordariomycetes</taxon>
        <taxon>Hypocreomycetidae</taxon>
        <taxon>Hypocreales</taxon>
        <taxon>Bionectriaceae</taxon>
        <taxon>Clonostachys</taxon>
    </lineage>
</organism>
<sequence length="110" mass="12064">MDPPRPTGGFTDTDFFERAIKSCFPIIFARFASLFNSVRVGDCNGLGPVFDSLIGSPLDLTLTTRTLLIRFRQHRLVQLAEAFNHADDVAVLGVDLLDLFLVCAISSGEC</sequence>
<protein>
    <submittedName>
        <fullName evidence="1">Uncharacterized protein</fullName>
    </submittedName>
</protein>
<evidence type="ECO:0000313" key="2">
    <source>
        <dbReference type="Proteomes" id="UP001160390"/>
    </source>
</evidence>
<comment type="caution">
    <text evidence="1">The sequence shown here is derived from an EMBL/GenBank/DDBJ whole genome shotgun (WGS) entry which is preliminary data.</text>
</comment>
<accession>A0AA35PYN2</accession>
<name>A0AA35PYN2_9HYPO</name>
<reference evidence="1" key="1">
    <citation type="submission" date="2023-01" db="EMBL/GenBank/DDBJ databases">
        <authorList>
            <person name="Piombo E."/>
        </authorList>
    </citation>
    <scope>NUCLEOTIDE SEQUENCE</scope>
</reference>
<gene>
    <name evidence="1" type="ORF">CCHLO57077_00007976</name>
</gene>
<evidence type="ECO:0000313" key="1">
    <source>
        <dbReference type="EMBL" id="CAI6056294.1"/>
    </source>
</evidence>
<dbReference type="Proteomes" id="UP001160390">
    <property type="component" value="Unassembled WGS sequence"/>
</dbReference>
<dbReference type="EMBL" id="CABFNP030000612">
    <property type="protein sequence ID" value="CAI6056294.1"/>
    <property type="molecule type" value="Genomic_DNA"/>
</dbReference>
<dbReference type="AlphaFoldDB" id="A0AA35PYN2"/>
<keyword evidence="2" id="KW-1185">Reference proteome</keyword>